<dbReference type="RefSeq" id="WP_187559169.1">
    <property type="nucleotide sequence ID" value="NZ_JACRTP010000007.1"/>
</dbReference>
<name>A0ABR7PE65_9FIRM</name>
<protein>
    <submittedName>
        <fullName evidence="5">Helix-turn-helix transcriptional regulator</fullName>
    </submittedName>
</protein>
<dbReference type="InterPro" id="IPR014710">
    <property type="entry name" value="RmlC-like_jellyroll"/>
</dbReference>
<dbReference type="Proteomes" id="UP000661649">
    <property type="component" value="Unassembled WGS sequence"/>
</dbReference>
<gene>
    <name evidence="5" type="ORF">H8712_14100</name>
</gene>
<comment type="caution">
    <text evidence="5">The sequence shown here is derived from an EMBL/GenBank/DDBJ whole genome shotgun (WGS) entry which is preliminary data.</text>
</comment>
<dbReference type="SMART" id="SM00342">
    <property type="entry name" value="HTH_ARAC"/>
    <property type="match status" value="1"/>
</dbReference>
<dbReference type="InterPro" id="IPR018060">
    <property type="entry name" value="HTH_AraC"/>
</dbReference>
<keyword evidence="2" id="KW-0238">DNA-binding</keyword>
<dbReference type="PANTHER" id="PTHR43280:SF28">
    <property type="entry name" value="HTH-TYPE TRANSCRIPTIONAL ACTIVATOR RHAS"/>
    <property type="match status" value="1"/>
</dbReference>
<keyword evidence="6" id="KW-1185">Reference proteome</keyword>
<feature type="domain" description="HTH araC/xylS-type" evidence="4">
    <location>
        <begin position="195"/>
        <end position="293"/>
    </location>
</feature>
<dbReference type="SUPFAM" id="SSF51215">
    <property type="entry name" value="Regulatory protein AraC"/>
    <property type="match status" value="1"/>
</dbReference>
<dbReference type="Gene3D" id="1.10.10.60">
    <property type="entry name" value="Homeodomain-like"/>
    <property type="match status" value="2"/>
</dbReference>
<dbReference type="InterPro" id="IPR020449">
    <property type="entry name" value="Tscrpt_reg_AraC-type_HTH"/>
</dbReference>
<dbReference type="PROSITE" id="PS01124">
    <property type="entry name" value="HTH_ARAC_FAMILY_2"/>
    <property type="match status" value="1"/>
</dbReference>
<evidence type="ECO:0000256" key="3">
    <source>
        <dbReference type="ARBA" id="ARBA00023163"/>
    </source>
</evidence>
<evidence type="ECO:0000313" key="6">
    <source>
        <dbReference type="Proteomes" id="UP000661649"/>
    </source>
</evidence>
<dbReference type="InterPro" id="IPR018062">
    <property type="entry name" value="HTH_AraC-typ_CS"/>
</dbReference>
<dbReference type="EMBL" id="JACRTP010000007">
    <property type="protein sequence ID" value="MBC8629723.1"/>
    <property type="molecule type" value="Genomic_DNA"/>
</dbReference>
<evidence type="ECO:0000256" key="1">
    <source>
        <dbReference type="ARBA" id="ARBA00023015"/>
    </source>
</evidence>
<dbReference type="Pfam" id="PF12833">
    <property type="entry name" value="HTH_18"/>
    <property type="match status" value="1"/>
</dbReference>
<proteinExistence type="predicted"/>
<evidence type="ECO:0000256" key="2">
    <source>
        <dbReference type="ARBA" id="ARBA00023125"/>
    </source>
</evidence>
<dbReference type="InterPro" id="IPR009057">
    <property type="entry name" value="Homeodomain-like_sf"/>
</dbReference>
<sequence length="300" mass="35147">MQIQTNRNQRELKSHGDVSFPILVSHESITSYELNTFSWHWHPEIELTLIEEGEMMYQINGHEMHVQKGDLLFSNCNALHSGHSIDGRACYYWSITFDSKLIYGFENSLIQTKYVDAVVSAKEFSSLLLDGSESWHHDLKELVCELISLSSDKSDFYEIKIQMQLTKIWLMLLEHRTSFSLNENALNPKTSARLKAILSFIHENFEKKISLDDIANSVHLCKSECCRFFKKHMQESLFDYLLRYRIEQSIPYLRNPEYSITEAALCCGFSDAGYYSRMFKRYTGMSPRDYRIGLFPDYDR</sequence>
<keyword evidence="1" id="KW-0805">Transcription regulation</keyword>
<evidence type="ECO:0000313" key="5">
    <source>
        <dbReference type="EMBL" id="MBC8629723.1"/>
    </source>
</evidence>
<dbReference type="PRINTS" id="PR00032">
    <property type="entry name" value="HTHARAC"/>
</dbReference>
<keyword evidence="3" id="KW-0804">Transcription</keyword>
<dbReference type="Gene3D" id="2.60.120.10">
    <property type="entry name" value="Jelly Rolls"/>
    <property type="match status" value="1"/>
</dbReference>
<accession>A0ABR7PE65</accession>
<dbReference type="PANTHER" id="PTHR43280">
    <property type="entry name" value="ARAC-FAMILY TRANSCRIPTIONAL REGULATOR"/>
    <property type="match status" value="1"/>
</dbReference>
<organism evidence="5 6">
    <name type="scientific">Blautia stercoris</name>
    <dbReference type="NCBI Taxonomy" id="871664"/>
    <lineage>
        <taxon>Bacteria</taxon>
        <taxon>Bacillati</taxon>
        <taxon>Bacillota</taxon>
        <taxon>Clostridia</taxon>
        <taxon>Lachnospirales</taxon>
        <taxon>Lachnospiraceae</taxon>
        <taxon>Blautia</taxon>
    </lineage>
</organism>
<reference evidence="5 6" key="1">
    <citation type="submission" date="2020-08" db="EMBL/GenBank/DDBJ databases">
        <title>Genome public.</title>
        <authorList>
            <person name="Liu C."/>
            <person name="Sun Q."/>
        </authorList>
    </citation>
    <scope>NUCLEOTIDE SEQUENCE [LARGE SCALE GENOMIC DNA]</scope>
    <source>
        <strain evidence="5 6">3_YM_SP_D4_24.mj</strain>
    </source>
</reference>
<dbReference type="Pfam" id="PF02311">
    <property type="entry name" value="AraC_binding"/>
    <property type="match status" value="1"/>
</dbReference>
<dbReference type="InterPro" id="IPR037923">
    <property type="entry name" value="HTH-like"/>
</dbReference>
<dbReference type="PROSITE" id="PS00041">
    <property type="entry name" value="HTH_ARAC_FAMILY_1"/>
    <property type="match status" value="1"/>
</dbReference>
<dbReference type="SUPFAM" id="SSF46689">
    <property type="entry name" value="Homeodomain-like"/>
    <property type="match status" value="2"/>
</dbReference>
<dbReference type="InterPro" id="IPR003313">
    <property type="entry name" value="AraC-bd"/>
</dbReference>
<evidence type="ECO:0000259" key="4">
    <source>
        <dbReference type="PROSITE" id="PS01124"/>
    </source>
</evidence>